<dbReference type="InterPro" id="IPR001680">
    <property type="entry name" value="WD40_rpt"/>
</dbReference>
<name>A0A8S1USN8_9CILI</name>
<dbReference type="Pfam" id="PF00400">
    <property type="entry name" value="WD40"/>
    <property type="match status" value="2"/>
</dbReference>
<dbReference type="InterPro" id="IPR019775">
    <property type="entry name" value="WD40_repeat_CS"/>
</dbReference>
<protein>
    <submittedName>
        <fullName evidence="2">Uncharacterized protein</fullName>
    </submittedName>
</protein>
<dbReference type="Pfam" id="PF00805">
    <property type="entry name" value="Pentapeptide"/>
    <property type="match status" value="1"/>
</dbReference>
<dbReference type="EMBL" id="CAJJDO010000046">
    <property type="protein sequence ID" value="CAD8167197.1"/>
    <property type="molecule type" value="Genomic_DNA"/>
</dbReference>
<keyword evidence="3" id="KW-1185">Reference proteome</keyword>
<dbReference type="OrthoDB" id="311341at2759"/>
<dbReference type="SMART" id="SM00320">
    <property type="entry name" value="WD40"/>
    <property type="match status" value="2"/>
</dbReference>
<dbReference type="PROSITE" id="PS50294">
    <property type="entry name" value="WD_REPEATS_REGION"/>
    <property type="match status" value="2"/>
</dbReference>
<sequence>MIICPNHIGNPIAFVCIAPHNCMCQRKICAECQYEHEVDLKQTVPIRIFQKLAIQKLKDSKLDETIKLTQQRTDFKFLVSQTESMLKTIWEELSKSIKQIHDWIEQEQQSLVNLINEDINLAETSATDLEKIKNFYLKELDKIKSRWNHHSKAFIEKQKEGIQQIQSIIQIQSNEEEEESKVYQMKEDLYEMLICVQDINDSLYKKILEILRRDNVSDILEFISSTNNQHFYESLINKHDNISNIRKKIKKIMNVLRNIQDHKFNKDDYSSVTYKNEKQDLIKRIVDKKGIIDFLKFIVKITCGSNGLSLLVAMKVDLRNQSFENIRIKDASLIGGNFVRCNLSGSKFDNIDISGLNLSGAKMFNCKWKNIKIHEVNKLDGHSSSVRSACISPDGNTLASGSNDKSIRLWDVKTGQQQAKLDGHENWVASVCFSPDGNTLASGSYDNSIRLWDVKTLKEIDLINTLYKDIFTQFQIPLMNSSLLPNIDPDRTILRICQNPLLEASGTLILKGEFISHQGKDLKPLFKSKGSCFLEDLKQKQFINNNYNQYPIFLLIISLSDSTHHLHCLRQVSKYFPYIYSIQFNVHLLYLNTIHIYMVSLAQGIFMGIQQKLFSGNIQRNQNFNNTTLNQQSKQRIVSTMKRLKQRVIQLLKENQFNTIFLYKSFKILYDRFTEFISANKQDQSQKLLLIILQKQFFKIDTINNKDQKKRYLKNQKIKPILEVFQSITKLNQLHWMIVSIILLYS</sequence>
<evidence type="ECO:0000313" key="2">
    <source>
        <dbReference type="EMBL" id="CAD8167197.1"/>
    </source>
</evidence>
<dbReference type="PANTHER" id="PTHR45333">
    <property type="entry name" value="MEMBRANE PROTEIN-RELATED"/>
    <property type="match status" value="1"/>
</dbReference>
<evidence type="ECO:0000313" key="3">
    <source>
        <dbReference type="Proteomes" id="UP000689195"/>
    </source>
</evidence>
<gene>
    <name evidence="2" type="ORF">PPENT_87.1.T0460279</name>
</gene>
<evidence type="ECO:0000256" key="1">
    <source>
        <dbReference type="PROSITE-ProRule" id="PRU00221"/>
    </source>
</evidence>
<organism evidence="2 3">
    <name type="scientific">Paramecium pentaurelia</name>
    <dbReference type="NCBI Taxonomy" id="43138"/>
    <lineage>
        <taxon>Eukaryota</taxon>
        <taxon>Sar</taxon>
        <taxon>Alveolata</taxon>
        <taxon>Ciliophora</taxon>
        <taxon>Intramacronucleata</taxon>
        <taxon>Oligohymenophorea</taxon>
        <taxon>Peniculida</taxon>
        <taxon>Parameciidae</taxon>
        <taxon>Paramecium</taxon>
    </lineage>
</organism>
<dbReference type="Proteomes" id="UP000689195">
    <property type="component" value="Unassembled WGS sequence"/>
</dbReference>
<reference evidence="2" key="1">
    <citation type="submission" date="2021-01" db="EMBL/GenBank/DDBJ databases">
        <authorList>
            <consortium name="Genoscope - CEA"/>
            <person name="William W."/>
        </authorList>
    </citation>
    <scope>NUCLEOTIDE SEQUENCE</scope>
</reference>
<comment type="caution">
    <text evidence="2">The sequence shown here is derived from an EMBL/GenBank/DDBJ whole genome shotgun (WGS) entry which is preliminary data.</text>
</comment>
<feature type="repeat" description="WD" evidence="1">
    <location>
        <begin position="421"/>
        <end position="462"/>
    </location>
</feature>
<accession>A0A8S1USN8</accession>
<dbReference type="InterPro" id="IPR001646">
    <property type="entry name" value="5peptide_repeat"/>
</dbReference>
<dbReference type="AlphaFoldDB" id="A0A8S1USN8"/>
<dbReference type="PROSITE" id="PS50082">
    <property type="entry name" value="WD_REPEATS_2"/>
    <property type="match status" value="2"/>
</dbReference>
<feature type="repeat" description="WD" evidence="1">
    <location>
        <begin position="379"/>
        <end position="420"/>
    </location>
</feature>
<dbReference type="PROSITE" id="PS00678">
    <property type="entry name" value="WD_REPEATS_1"/>
    <property type="match status" value="2"/>
</dbReference>
<dbReference type="PANTHER" id="PTHR45333:SF1">
    <property type="entry name" value="CHROMOSOME UNDETERMINED SCAFFOLD_625, WHOLE GENOME SHOTGUN SEQUENCE"/>
    <property type="match status" value="1"/>
</dbReference>
<proteinExistence type="predicted"/>
<keyword evidence="1" id="KW-0853">WD repeat</keyword>